<evidence type="ECO:0000256" key="11">
    <source>
        <dbReference type="RuleBase" id="RU003357"/>
    </source>
</evidence>
<feature type="chain" id="PRO_5021862958" evidence="12">
    <location>
        <begin position="21"/>
        <end position="929"/>
    </location>
</feature>
<dbReference type="PANTHER" id="PTHR30069">
    <property type="entry name" value="TONB-DEPENDENT OUTER MEMBRANE RECEPTOR"/>
    <property type="match status" value="1"/>
</dbReference>
<dbReference type="PANTHER" id="PTHR30069:SF29">
    <property type="entry name" value="HEMOGLOBIN AND HEMOGLOBIN-HAPTOGLOBIN-BINDING PROTEIN 1-RELATED"/>
    <property type="match status" value="1"/>
</dbReference>
<evidence type="ECO:0000256" key="7">
    <source>
        <dbReference type="ARBA" id="ARBA00023136"/>
    </source>
</evidence>
<dbReference type="Pfam" id="PF13620">
    <property type="entry name" value="CarboxypepD_reg"/>
    <property type="match status" value="1"/>
</dbReference>
<dbReference type="InterPro" id="IPR039426">
    <property type="entry name" value="TonB-dep_rcpt-like"/>
</dbReference>
<dbReference type="InterPro" id="IPR037066">
    <property type="entry name" value="Plug_dom_sf"/>
</dbReference>
<evidence type="ECO:0000256" key="6">
    <source>
        <dbReference type="ARBA" id="ARBA00023077"/>
    </source>
</evidence>
<organism evidence="15 16">
    <name type="scientific">Eiseniibacteriota bacterium</name>
    <dbReference type="NCBI Taxonomy" id="2212470"/>
    <lineage>
        <taxon>Bacteria</taxon>
        <taxon>Candidatus Eiseniibacteriota</taxon>
    </lineage>
</organism>
<evidence type="ECO:0000259" key="14">
    <source>
        <dbReference type="Pfam" id="PF07715"/>
    </source>
</evidence>
<evidence type="ECO:0000256" key="9">
    <source>
        <dbReference type="ARBA" id="ARBA00023237"/>
    </source>
</evidence>
<evidence type="ECO:0000256" key="10">
    <source>
        <dbReference type="PROSITE-ProRule" id="PRU01360"/>
    </source>
</evidence>
<evidence type="ECO:0000256" key="1">
    <source>
        <dbReference type="ARBA" id="ARBA00004571"/>
    </source>
</evidence>
<dbReference type="Gene3D" id="2.60.40.1120">
    <property type="entry name" value="Carboxypeptidase-like, regulatory domain"/>
    <property type="match status" value="1"/>
</dbReference>
<dbReference type="Pfam" id="PF00593">
    <property type="entry name" value="TonB_dep_Rec_b-barrel"/>
    <property type="match status" value="1"/>
</dbReference>
<comment type="caution">
    <text evidence="15">The sequence shown here is derived from an EMBL/GenBank/DDBJ whole genome shotgun (WGS) entry which is preliminary data.</text>
</comment>
<evidence type="ECO:0000256" key="3">
    <source>
        <dbReference type="ARBA" id="ARBA00022452"/>
    </source>
</evidence>
<comment type="subcellular location">
    <subcellularLocation>
        <location evidence="1 10">Cell outer membrane</location>
        <topology evidence="1 10">Multi-pass membrane protein</topology>
    </subcellularLocation>
</comment>
<gene>
    <name evidence="15" type="ORF">E6K80_01975</name>
</gene>
<name>A0A538UA47_UNCEI</name>
<dbReference type="Proteomes" id="UP000319836">
    <property type="component" value="Unassembled WGS sequence"/>
</dbReference>
<evidence type="ECO:0000313" key="15">
    <source>
        <dbReference type="EMBL" id="TMQ72720.1"/>
    </source>
</evidence>
<evidence type="ECO:0000256" key="4">
    <source>
        <dbReference type="ARBA" id="ARBA00022692"/>
    </source>
</evidence>
<keyword evidence="9 10" id="KW-0998">Cell outer membrane</keyword>
<dbReference type="GO" id="GO:0044718">
    <property type="term" value="P:siderophore transmembrane transport"/>
    <property type="evidence" value="ECO:0007669"/>
    <property type="project" value="TreeGrafter"/>
</dbReference>
<evidence type="ECO:0000256" key="5">
    <source>
        <dbReference type="ARBA" id="ARBA00022729"/>
    </source>
</evidence>
<keyword evidence="6 11" id="KW-0798">TonB box</keyword>
<dbReference type="SUPFAM" id="SSF56935">
    <property type="entry name" value="Porins"/>
    <property type="match status" value="1"/>
</dbReference>
<dbReference type="InterPro" id="IPR036942">
    <property type="entry name" value="Beta-barrel_TonB_sf"/>
</dbReference>
<keyword evidence="8 15" id="KW-0675">Receptor</keyword>
<evidence type="ECO:0000259" key="13">
    <source>
        <dbReference type="Pfam" id="PF00593"/>
    </source>
</evidence>
<keyword evidence="3 10" id="KW-1134">Transmembrane beta strand</keyword>
<feature type="domain" description="TonB-dependent receptor plug" evidence="14">
    <location>
        <begin position="130"/>
        <end position="223"/>
    </location>
</feature>
<dbReference type="Pfam" id="PF07715">
    <property type="entry name" value="Plug"/>
    <property type="match status" value="1"/>
</dbReference>
<keyword evidence="4 10" id="KW-0812">Transmembrane</keyword>
<dbReference type="InterPro" id="IPR008969">
    <property type="entry name" value="CarboxyPept-like_regulatory"/>
</dbReference>
<evidence type="ECO:0000313" key="16">
    <source>
        <dbReference type="Proteomes" id="UP000319836"/>
    </source>
</evidence>
<reference evidence="15 16" key="1">
    <citation type="journal article" date="2019" name="Nat. Microbiol.">
        <title>Mediterranean grassland soil C-N compound turnover is dependent on rainfall and depth, and is mediated by genomically divergent microorganisms.</title>
        <authorList>
            <person name="Diamond S."/>
            <person name="Andeer P.F."/>
            <person name="Li Z."/>
            <person name="Crits-Christoph A."/>
            <person name="Burstein D."/>
            <person name="Anantharaman K."/>
            <person name="Lane K.R."/>
            <person name="Thomas B.C."/>
            <person name="Pan C."/>
            <person name="Northen T.R."/>
            <person name="Banfield J.F."/>
        </authorList>
    </citation>
    <scope>NUCLEOTIDE SEQUENCE [LARGE SCALE GENOMIC DNA]</scope>
    <source>
        <strain evidence="15">WS_10</strain>
    </source>
</reference>
<protein>
    <submittedName>
        <fullName evidence="15">TonB-dependent receptor</fullName>
    </submittedName>
</protein>
<feature type="signal peptide" evidence="12">
    <location>
        <begin position="1"/>
        <end position="20"/>
    </location>
</feature>
<dbReference type="Gene3D" id="2.170.130.10">
    <property type="entry name" value="TonB-dependent receptor, plug domain"/>
    <property type="match status" value="1"/>
</dbReference>
<sequence>MRRVSFALVLALLIAPPARAQTPEKGTISGHVTDKKTGHAIPFATVSVIGAQRGALTDAEGAYTVTGVPVGTWEVKVQFLGYGPQSRAGVVVTAGKVAPVDFQLQEVVVQQIKAIEVTGERRLVEVKQGATVRGTNAKEIRNLAVTTVADVLQQQAGVSTDAGQIHVRGGRADETIFMVNGVVNRDLVTGQSTASQLNARSVSEVNVATSAYDVRYGNALSGVVEIRLKEGTEKFEGGVTAGTGSYGGRLWQIVAGGPDPVWTPLLRRLGVSVPGSVTSIVDVSSSLAETRFSYLDHTDASLIERTILPPALHERLVSSYEDSFFGVPFRYADSWGPSEDNHHAARYGLLWKPNNHDQYDFTWSKRIAIDQGFNRTFLSAQGDLGDPAFPWQWSHRLAHASTFFEDNVQSSLRWRRSLGTTGFTEAQVSHYFYALRQDVGGKAWWNYVEPDDRGTFPPGDSRRDDYFFDSGDSYQWSDRRTGSYGLDWSITKRNHHNELEGGLTHQAQTVQYTDIEYPWVYDKNGLGQSHDLWETHPSIGALYARDRLEYEGFVANVGLRGDYWVIGKEAENALADTSRHNIPNEERAAFRNDTYSLFGRRTKVHFSPRVIVAHPITENSSFFFNYGEFTQIPSYRYVYSKLNSISSESFPLQGNPNLNPQVSVNYEVGAKDQFLPTAAANLAFFVRDVYDYPSATRVDPLSGSNIQSYFIYLNGHFSRSKGVEVELEKRRAHHWSGKLSYSYQQTKGKSSNPNEDRAIQEIGGSSLTRLSEVFVNWNRPHKLTANFDVRFDDGAPSRFPWLRNWGMNLYLQGQSGRAYTPYDIANQNPIGLPYSQNAPFQMITDLKLNYGFPLWGRRGDFSLQGNNVFSTHVVYRVDPVTGKGYVWGEGAFDPDHVHGLNDYVRTGTAEDPSNYSGGAEWRLQLDVDL</sequence>
<dbReference type="GO" id="GO:0015344">
    <property type="term" value="F:siderophore uptake transmembrane transporter activity"/>
    <property type="evidence" value="ECO:0007669"/>
    <property type="project" value="TreeGrafter"/>
</dbReference>
<evidence type="ECO:0000256" key="12">
    <source>
        <dbReference type="SAM" id="SignalP"/>
    </source>
</evidence>
<dbReference type="GO" id="GO:0009279">
    <property type="term" value="C:cell outer membrane"/>
    <property type="evidence" value="ECO:0007669"/>
    <property type="project" value="UniProtKB-SubCell"/>
</dbReference>
<keyword evidence="5 12" id="KW-0732">Signal</keyword>
<comment type="similarity">
    <text evidence="10 11">Belongs to the TonB-dependent receptor family.</text>
</comment>
<keyword evidence="2 10" id="KW-0813">Transport</keyword>
<evidence type="ECO:0000256" key="2">
    <source>
        <dbReference type="ARBA" id="ARBA00022448"/>
    </source>
</evidence>
<dbReference type="InterPro" id="IPR000531">
    <property type="entry name" value="Beta-barrel_TonB"/>
</dbReference>
<dbReference type="Gene3D" id="2.40.170.20">
    <property type="entry name" value="TonB-dependent receptor, beta-barrel domain"/>
    <property type="match status" value="1"/>
</dbReference>
<accession>A0A538UA47</accession>
<proteinExistence type="inferred from homology"/>
<evidence type="ECO:0000256" key="8">
    <source>
        <dbReference type="ARBA" id="ARBA00023170"/>
    </source>
</evidence>
<dbReference type="EMBL" id="VBPA01000044">
    <property type="protein sequence ID" value="TMQ72720.1"/>
    <property type="molecule type" value="Genomic_DNA"/>
</dbReference>
<feature type="domain" description="TonB-dependent receptor-like beta-barrel" evidence="13">
    <location>
        <begin position="371"/>
        <end position="868"/>
    </location>
</feature>
<dbReference type="InterPro" id="IPR012910">
    <property type="entry name" value="Plug_dom"/>
</dbReference>
<dbReference type="AlphaFoldDB" id="A0A538UA47"/>
<dbReference type="SUPFAM" id="SSF49464">
    <property type="entry name" value="Carboxypeptidase regulatory domain-like"/>
    <property type="match status" value="1"/>
</dbReference>
<dbReference type="PROSITE" id="PS52016">
    <property type="entry name" value="TONB_DEPENDENT_REC_3"/>
    <property type="match status" value="1"/>
</dbReference>
<keyword evidence="7 10" id="KW-0472">Membrane</keyword>